<feature type="chain" id="PRO_5003189359" evidence="1">
    <location>
        <begin position="22"/>
        <end position="446"/>
    </location>
</feature>
<dbReference type="PANTHER" id="PTHR43031:SF16">
    <property type="entry name" value="OXIDOREDUCTASE"/>
    <property type="match status" value="1"/>
</dbReference>
<dbReference type="HOGENOM" id="CLU_047687_0_0_0"/>
<reference key="1">
    <citation type="submission" date="2010-11" db="EMBL/GenBank/DDBJ databases">
        <title>The complete genome of chromosome of Calditerrivibrio nitroreducens DSM 19672.</title>
        <authorList>
            <consortium name="US DOE Joint Genome Institute (JGI-PGF)"/>
            <person name="Lucas S."/>
            <person name="Copeland A."/>
            <person name="Lapidus A."/>
            <person name="Bruce D."/>
            <person name="Goodwin L."/>
            <person name="Pitluck S."/>
            <person name="Kyrpides N."/>
            <person name="Mavromatis K."/>
            <person name="Ivanova N."/>
            <person name="Mikhailova N."/>
            <person name="Zeytun A."/>
            <person name="Brettin T."/>
            <person name="Detter J.C."/>
            <person name="Tapia R."/>
            <person name="Han C."/>
            <person name="Land M."/>
            <person name="Hauser L."/>
            <person name="Markowitz V."/>
            <person name="Cheng J.-F."/>
            <person name="Hugenholtz P."/>
            <person name="Woyke T."/>
            <person name="Wu D."/>
            <person name="Spring S."/>
            <person name="Schroeder M."/>
            <person name="Brambilla E."/>
            <person name="Klenk H.-P."/>
            <person name="Eisen J.A."/>
        </authorList>
    </citation>
    <scope>NUCLEOTIDE SEQUENCE [LARGE SCALE GENOMIC DNA]</scope>
    <source>
        <strain>DSM 19672</strain>
    </source>
</reference>
<dbReference type="OrthoDB" id="9776795at2"/>
<keyword evidence="4" id="KW-1185">Reference proteome</keyword>
<dbReference type="Proteomes" id="UP000007039">
    <property type="component" value="Chromosome"/>
</dbReference>
<dbReference type="AlphaFoldDB" id="E4TG27"/>
<protein>
    <submittedName>
        <fullName evidence="3">Rhodanese domain protein</fullName>
    </submittedName>
</protein>
<evidence type="ECO:0000313" key="4">
    <source>
        <dbReference type="Proteomes" id="UP000007039"/>
    </source>
</evidence>
<dbReference type="Gene3D" id="3.40.250.10">
    <property type="entry name" value="Rhodanese-like domain"/>
    <property type="match status" value="3"/>
</dbReference>
<gene>
    <name evidence="3" type="ordered locus">Calni_0666</name>
</gene>
<evidence type="ECO:0000259" key="2">
    <source>
        <dbReference type="PROSITE" id="PS50206"/>
    </source>
</evidence>
<dbReference type="RefSeq" id="WP_013450790.1">
    <property type="nucleotide sequence ID" value="NC_014758.1"/>
</dbReference>
<dbReference type="KEGG" id="cni:Calni_0666"/>
<sequence length="446" mass="49047" precursor="true">MKKTILLGLILSSALVSTAISAPQKPSMAPLCKGCHQADSNMVRGTLDYFVEKTKTFQLDLSAPGAPAKEVIFYDQCTKVKNLEDISEMGDYKGRAFRVYYYETPEGKKIATLITRFDILKTIAPEDKLDKQGLKNLLTHDKSAVLIDARPPVAYKSGFIPGAIVIPAAELEKHLDKLPKDKNTTLIFYCVGGCSSPTAAVKAKSLGYKNVKIYAGGFPDWISSEISYIDPELVDNTLKQNPKGYIVIDTNAPDVAKKAHLPNAVNVTPKNFEEMSKKLPSKKLIPIVVYGENATEIASKLINMAYKGTRVLPITIAEWKKKGYQTLSNKLESAFVVIPTPKPGTIAKDEFEKIIQQPPADTIIIDVRTKQEYEAGHFPNAINIPIEDIPSSAAKLPKDKTIIVSCATGVRAEMAYNQLKDLGFKVKYLDAVNKFSKDGGYEINPN</sequence>
<name>E4TG27_CALNY</name>
<dbReference type="CDD" id="cd00158">
    <property type="entry name" value="RHOD"/>
    <property type="match status" value="2"/>
</dbReference>
<evidence type="ECO:0000313" key="3">
    <source>
        <dbReference type="EMBL" id="ADR18577.1"/>
    </source>
</evidence>
<reference evidence="3 4" key="2">
    <citation type="journal article" date="2011" name="Stand. Genomic Sci.">
        <title>Complete genome sequence of Calditerrivibrio nitroreducens type strain (Yu37-1).</title>
        <authorList>
            <person name="Pitluck S."/>
            <person name="Sikorski J."/>
            <person name="Zeytun A."/>
            <person name="Lapidus A."/>
            <person name="Nolan M."/>
            <person name="Lucas S."/>
            <person name="Hammon N."/>
            <person name="Deshpande S."/>
            <person name="Cheng J.F."/>
            <person name="Tapia R."/>
            <person name="Han C."/>
            <person name="Goodwin L."/>
            <person name="Liolios K."/>
            <person name="Pagani I."/>
            <person name="Ivanova N."/>
            <person name="Mavromatis K."/>
            <person name="Pati A."/>
            <person name="Chen A."/>
            <person name="Palaniappan K."/>
            <person name="Hauser L."/>
            <person name="Chang Y.J."/>
            <person name="Jeffries C.D."/>
            <person name="Detter J.C."/>
            <person name="Brambilla E."/>
            <person name="Djao O.D."/>
            <person name="Rohde M."/>
            <person name="Spring S."/>
            <person name="Goker M."/>
            <person name="Woyke T."/>
            <person name="Bristow J."/>
            <person name="Eisen J.A."/>
            <person name="Markowitz V."/>
            <person name="Hugenholtz P."/>
            <person name="Kyrpides N.C."/>
            <person name="Klenk H.P."/>
            <person name="Land M."/>
        </authorList>
    </citation>
    <scope>NUCLEOTIDE SEQUENCE [LARGE SCALE GENOMIC DNA]</scope>
    <source>
        <strain evidence="4">DSM 19672 / NBRC 101217 / Yu37-1</strain>
    </source>
</reference>
<keyword evidence="1" id="KW-0732">Signal</keyword>
<feature type="domain" description="Rhodanese" evidence="2">
    <location>
        <begin position="358"/>
        <end position="444"/>
    </location>
</feature>
<accession>E4TG27</accession>
<dbReference type="STRING" id="768670.Calni_0666"/>
<dbReference type="eggNOG" id="COG0607">
    <property type="taxonomic scope" value="Bacteria"/>
</dbReference>
<dbReference type="InterPro" id="IPR036873">
    <property type="entry name" value="Rhodanese-like_dom_sf"/>
</dbReference>
<feature type="domain" description="Rhodanese" evidence="2">
    <location>
        <begin position="140"/>
        <end position="230"/>
    </location>
</feature>
<organism evidence="3 4">
    <name type="scientific">Calditerrivibrio nitroreducens (strain DSM 19672 / NBRC 101217 / Yu37-1)</name>
    <dbReference type="NCBI Taxonomy" id="768670"/>
    <lineage>
        <taxon>Bacteria</taxon>
        <taxon>Pseudomonadati</taxon>
        <taxon>Deferribacterota</taxon>
        <taxon>Deferribacteres</taxon>
        <taxon>Deferribacterales</taxon>
        <taxon>Calditerrivibrionaceae</taxon>
    </lineage>
</organism>
<dbReference type="SMART" id="SM00450">
    <property type="entry name" value="RHOD"/>
    <property type="match status" value="3"/>
</dbReference>
<dbReference type="EMBL" id="CP002347">
    <property type="protein sequence ID" value="ADR18577.1"/>
    <property type="molecule type" value="Genomic_DNA"/>
</dbReference>
<dbReference type="InterPro" id="IPR001763">
    <property type="entry name" value="Rhodanese-like_dom"/>
</dbReference>
<dbReference type="PANTHER" id="PTHR43031">
    <property type="entry name" value="FAD-DEPENDENT OXIDOREDUCTASE"/>
    <property type="match status" value="1"/>
</dbReference>
<feature type="domain" description="Rhodanese" evidence="2">
    <location>
        <begin position="241"/>
        <end position="328"/>
    </location>
</feature>
<feature type="signal peptide" evidence="1">
    <location>
        <begin position="1"/>
        <end position="21"/>
    </location>
</feature>
<dbReference type="PROSITE" id="PS50206">
    <property type="entry name" value="RHODANESE_3"/>
    <property type="match status" value="3"/>
</dbReference>
<evidence type="ECO:0000256" key="1">
    <source>
        <dbReference type="SAM" id="SignalP"/>
    </source>
</evidence>
<dbReference type="InterPro" id="IPR050229">
    <property type="entry name" value="GlpE_sulfurtransferase"/>
</dbReference>
<dbReference type="SUPFAM" id="SSF52821">
    <property type="entry name" value="Rhodanese/Cell cycle control phosphatase"/>
    <property type="match status" value="3"/>
</dbReference>
<dbReference type="Pfam" id="PF00581">
    <property type="entry name" value="Rhodanese"/>
    <property type="match status" value="3"/>
</dbReference>
<proteinExistence type="predicted"/>